<dbReference type="EMBL" id="FOLM01000002">
    <property type="protein sequence ID" value="SFC13200.1"/>
    <property type="molecule type" value="Genomic_DNA"/>
</dbReference>
<evidence type="ECO:0008006" key="3">
    <source>
        <dbReference type="Google" id="ProtNLM"/>
    </source>
</evidence>
<proteinExistence type="predicted"/>
<dbReference type="Gene3D" id="3.40.50.300">
    <property type="entry name" value="P-loop containing nucleotide triphosphate hydrolases"/>
    <property type="match status" value="1"/>
</dbReference>
<evidence type="ECO:0000313" key="1">
    <source>
        <dbReference type="EMBL" id="SFC13200.1"/>
    </source>
</evidence>
<gene>
    <name evidence="1" type="ORF">SAMN05421773_10272</name>
</gene>
<organism evidence="1 2">
    <name type="scientific">Streptomyces aidingensis</name>
    <dbReference type="NCBI Taxonomy" id="910347"/>
    <lineage>
        <taxon>Bacteria</taxon>
        <taxon>Bacillati</taxon>
        <taxon>Actinomycetota</taxon>
        <taxon>Actinomycetes</taxon>
        <taxon>Kitasatosporales</taxon>
        <taxon>Streptomycetaceae</taxon>
        <taxon>Streptomyces</taxon>
    </lineage>
</organism>
<keyword evidence="2" id="KW-1185">Reference proteome</keyword>
<dbReference type="Proteomes" id="UP000199207">
    <property type="component" value="Unassembled WGS sequence"/>
</dbReference>
<reference evidence="1 2" key="1">
    <citation type="submission" date="2016-10" db="EMBL/GenBank/DDBJ databases">
        <authorList>
            <person name="de Groot N.N."/>
        </authorList>
    </citation>
    <scope>NUCLEOTIDE SEQUENCE [LARGE SCALE GENOMIC DNA]</scope>
    <source>
        <strain evidence="1 2">CGMCC 4.5739</strain>
    </source>
</reference>
<dbReference type="InterPro" id="IPR027417">
    <property type="entry name" value="P-loop_NTPase"/>
</dbReference>
<protein>
    <recommendedName>
        <fullName evidence="3">AAA domain-containing protein</fullName>
    </recommendedName>
</protein>
<evidence type="ECO:0000313" key="2">
    <source>
        <dbReference type="Proteomes" id="UP000199207"/>
    </source>
</evidence>
<dbReference type="Pfam" id="PF13671">
    <property type="entry name" value="AAA_33"/>
    <property type="match status" value="1"/>
</dbReference>
<dbReference type="AlphaFoldDB" id="A0A1I1GW39"/>
<name>A0A1I1GW39_9ACTN</name>
<dbReference type="SUPFAM" id="SSF52540">
    <property type="entry name" value="P-loop containing nucleoside triphosphate hydrolases"/>
    <property type="match status" value="1"/>
</dbReference>
<accession>A0A1I1GW39</accession>
<sequence>MACRHLGGLSLDGAGNSRCDGCHGVIYRAHAVAAIGGRDWCGGARGGTVGRMIVWLNGTFGVGKTTTARKLVELLPEARVFDPEIVGFMLRHCITEPVHDFQDWPAWRALVPETAAQLLKHYGGLLVAPMTLLRQEYAAEIFGRLAAGGVPVRHFLLHAEDDELVRRIEDDTVETGARQWRLGHLAPYREARAWLDAEAEVIDTTSLPPDQTAKLVAARL</sequence>
<dbReference type="STRING" id="910347.SAMN05421773_10272"/>
<dbReference type="RefSeq" id="WP_342746938.1">
    <property type="nucleotide sequence ID" value="NZ_FOLM01000002.1"/>
</dbReference>